<dbReference type="Gene3D" id="2.40.30.10">
    <property type="entry name" value="Translation factors"/>
    <property type="match status" value="1"/>
</dbReference>
<reference evidence="3 4" key="1">
    <citation type="submission" date="2024-04" db="EMBL/GenBank/DDBJ databases">
        <title>Draft genome sequence of Pseudoxanthomonas putridarboris WD12.</title>
        <authorList>
            <person name="Oh J."/>
        </authorList>
    </citation>
    <scope>NUCLEOTIDE SEQUENCE [LARGE SCALE GENOMIC DNA]</scope>
    <source>
        <strain evidence="3 4">WD12</strain>
    </source>
</reference>
<dbReference type="Pfam" id="PF00175">
    <property type="entry name" value="NAD_binding_1"/>
    <property type="match status" value="1"/>
</dbReference>
<dbReference type="PROSITE" id="PS51384">
    <property type="entry name" value="FAD_FR"/>
    <property type="match status" value="1"/>
</dbReference>
<dbReference type="InterPro" id="IPR012675">
    <property type="entry name" value="Beta-grasp_dom_sf"/>
</dbReference>
<dbReference type="InterPro" id="IPR001041">
    <property type="entry name" value="2Fe-2S_ferredoxin-type"/>
</dbReference>
<dbReference type="Pfam" id="PF00970">
    <property type="entry name" value="FAD_binding_6"/>
    <property type="match status" value="1"/>
</dbReference>
<accession>A0ABU9J0X6</accession>
<dbReference type="InterPro" id="IPR001433">
    <property type="entry name" value="OxRdtase_FAD/NAD-bd"/>
</dbReference>
<feature type="domain" description="2Fe-2S ferredoxin-type" evidence="1">
    <location>
        <begin position="286"/>
        <end position="368"/>
    </location>
</feature>
<dbReference type="SUPFAM" id="SSF63380">
    <property type="entry name" value="Riboflavin synthase domain-like"/>
    <property type="match status" value="1"/>
</dbReference>
<dbReference type="PANTHER" id="PTHR47354:SF3">
    <property type="entry name" value="OXIDOREDUCTASE-RELATED"/>
    <property type="match status" value="1"/>
</dbReference>
<dbReference type="EMBL" id="JBBWWT010000004">
    <property type="protein sequence ID" value="MEL1264867.1"/>
    <property type="molecule type" value="Genomic_DNA"/>
</dbReference>
<dbReference type="PANTHER" id="PTHR47354">
    <property type="entry name" value="NADH OXIDOREDUCTASE HCR"/>
    <property type="match status" value="1"/>
</dbReference>
<evidence type="ECO:0000313" key="4">
    <source>
        <dbReference type="Proteomes" id="UP001459204"/>
    </source>
</evidence>
<organism evidence="3 4">
    <name type="scientific">Pseudoxanthomonas putridarboris</name>
    <dbReference type="NCBI Taxonomy" id="752605"/>
    <lineage>
        <taxon>Bacteria</taxon>
        <taxon>Pseudomonadati</taxon>
        <taxon>Pseudomonadota</taxon>
        <taxon>Gammaproteobacteria</taxon>
        <taxon>Lysobacterales</taxon>
        <taxon>Lysobacteraceae</taxon>
        <taxon>Pseudoxanthomonas</taxon>
    </lineage>
</organism>
<comment type="caution">
    <text evidence="3">The sequence shown here is derived from an EMBL/GenBank/DDBJ whole genome shotgun (WGS) entry which is preliminary data.</text>
</comment>
<dbReference type="RefSeq" id="WP_341726052.1">
    <property type="nucleotide sequence ID" value="NZ_JBBWWT010000004.1"/>
</dbReference>
<dbReference type="Pfam" id="PF00111">
    <property type="entry name" value="Fer2"/>
    <property type="match status" value="1"/>
</dbReference>
<evidence type="ECO:0000313" key="3">
    <source>
        <dbReference type="EMBL" id="MEL1264867.1"/>
    </source>
</evidence>
<protein>
    <submittedName>
        <fullName evidence="3">Ferredoxin reductase</fullName>
    </submittedName>
</protein>
<dbReference type="Proteomes" id="UP001459204">
    <property type="component" value="Unassembled WGS sequence"/>
</dbReference>
<evidence type="ECO:0000259" key="2">
    <source>
        <dbReference type="PROSITE" id="PS51384"/>
    </source>
</evidence>
<dbReference type="Gene3D" id="3.10.20.30">
    <property type="match status" value="1"/>
</dbReference>
<dbReference type="InterPro" id="IPR017927">
    <property type="entry name" value="FAD-bd_FR_type"/>
</dbReference>
<dbReference type="InterPro" id="IPR017938">
    <property type="entry name" value="Riboflavin_synthase-like_b-brl"/>
</dbReference>
<evidence type="ECO:0000259" key="1">
    <source>
        <dbReference type="PROSITE" id="PS51085"/>
    </source>
</evidence>
<dbReference type="InterPro" id="IPR008333">
    <property type="entry name" value="Cbr1-like_FAD-bd_dom"/>
</dbReference>
<dbReference type="InterPro" id="IPR039261">
    <property type="entry name" value="FNR_nucleotide-bd"/>
</dbReference>
<dbReference type="Gene3D" id="3.40.50.80">
    <property type="entry name" value="Nucleotide-binding domain of ferredoxin-NADP reductase (FNR) module"/>
    <property type="match status" value="1"/>
</dbReference>
<dbReference type="SUPFAM" id="SSF54292">
    <property type="entry name" value="2Fe-2S ferredoxin-like"/>
    <property type="match status" value="1"/>
</dbReference>
<dbReference type="PROSITE" id="PS51085">
    <property type="entry name" value="2FE2S_FER_2"/>
    <property type="match status" value="1"/>
</dbReference>
<dbReference type="InterPro" id="IPR050415">
    <property type="entry name" value="MRET"/>
</dbReference>
<name>A0ABU9J0X6_9GAMM</name>
<keyword evidence="4" id="KW-1185">Reference proteome</keyword>
<feature type="domain" description="FAD-binding FR-type" evidence="2">
    <location>
        <begin position="42"/>
        <end position="144"/>
    </location>
</feature>
<proteinExistence type="predicted"/>
<dbReference type="SUPFAM" id="SSF52343">
    <property type="entry name" value="Ferredoxin reductase-like, C-terminal NADP-linked domain"/>
    <property type="match status" value="1"/>
</dbReference>
<sequence length="368" mass="39681">MNAQVRPAGRRRHGPLKRLVHPLVKPDVFDFWAARLNRSWTWERPVARLVGRETASRDAVTLLLKPNRHWAGHRAGQHVNLGVEIDGVRVTRSYSLTAPPRADGLLPVTVKAIQGGRVSQYLCHEARPGTVFELGQAFGDMTLPASPKGGYLLLAAGSGITPMMALVRQLAGQGMPVDLALTYWVRRRDEACFLDELRALSARHPRFRFRLMLTRESAGAADEGEGRIGEAAFAAFADDLAARQVLACGPGGFVESARGLLDGRAASFQAEAFTLPPVTVVDEGEVDVRLLRSGRTLRVPRGQSLLTALEAQGLKPASGCRMGICNTCACGKSAGTARHLPSGLLAHEPSQALKLCIHSAATDLELDL</sequence>
<dbReference type="InterPro" id="IPR036010">
    <property type="entry name" value="2Fe-2S_ferredoxin-like_sf"/>
</dbReference>
<dbReference type="PRINTS" id="PR00410">
    <property type="entry name" value="PHEHYDRXLASE"/>
</dbReference>
<dbReference type="CDD" id="cd06216">
    <property type="entry name" value="FNR_iron_sulfur_binding_2"/>
    <property type="match status" value="1"/>
</dbReference>
<dbReference type="CDD" id="cd00207">
    <property type="entry name" value="fer2"/>
    <property type="match status" value="1"/>
</dbReference>
<gene>
    <name evidence="3" type="ORF">AAD027_10875</name>
</gene>